<gene>
    <name evidence="4" type="ORF">CBW24_12275</name>
</gene>
<evidence type="ECO:0000313" key="4">
    <source>
        <dbReference type="EMBL" id="ATI43444.1"/>
    </source>
</evidence>
<evidence type="ECO:0000313" key="5">
    <source>
        <dbReference type="Proteomes" id="UP000219050"/>
    </source>
</evidence>
<dbReference type="InterPro" id="IPR000086">
    <property type="entry name" value="NUDIX_hydrolase_dom"/>
</dbReference>
<organism evidence="4 5">
    <name type="scientific">Pacificitalea manganoxidans</name>
    <dbReference type="NCBI Taxonomy" id="1411902"/>
    <lineage>
        <taxon>Bacteria</taxon>
        <taxon>Pseudomonadati</taxon>
        <taxon>Pseudomonadota</taxon>
        <taxon>Alphaproteobacteria</taxon>
        <taxon>Rhodobacterales</taxon>
        <taxon>Paracoccaceae</taxon>
        <taxon>Pacificitalea</taxon>
    </lineage>
</organism>
<dbReference type="KEGG" id="cmag:CBW24_12275"/>
<evidence type="ECO:0000256" key="2">
    <source>
        <dbReference type="ARBA" id="ARBA00022801"/>
    </source>
</evidence>
<dbReference type="PANTHER" id="PTHR43046:SF14">
    <property type="entry name" value="MUTT_NUDIX FAMILY PROTEIN"/>
    <property type="match status" value="1"/>
</dbReference>
<dbReference type="CDD" id="cd18880">
    <property type="entry name" value="NUDIX_ADPRase"/>
    <property type="match status" value="1"/>
</dbReference>
<keyword evidence="2 4" id="KW-0378">Hydrolase</keyword>
<dbReference type="Pfam" id="PF00293">
    <property type="entry name" value="NUDIX"/>
    <property type="match status" value="1"/>
</dbReference>
<evidence type="ECO:0000256" key="1">
    <source>
        <dbReference type="ARBA" id="ARBA00001946"/>
    </source>
</evidence>
<dbReference type="Gene3D" id="3.90.79.10">
    <property type="entry name" value="Nucleoside Triphosphate Pyrophosphohydrolase"/>
    <property type="match status" value="1"/>
</dbReference>
<dbReference type="SUPFAM" id="SSF55811">
    <property type="entry name" value="Nudix"/>
    <property type="match status" value="1"/>
</dbReference>
<dbReference type="PANTHER" id="PTHR43046">
    <property type="entry name" value="GDP-MANNOSE MANNOSYL HYDROLASE"/>
    <property type="match status" value="1"/>
</dbReference>
<dbReference type="OrthoDB" id="9761969at2"/>
<sequence>MSALPRPSRPIRLAVRALLIHDDRLLLVNAYPGGTSDLWCAPGGGVEPHSSLPDNLRREVYEETGLCVTVGAPCLVNEFHDTSRDFHQVDVYFRCTLETGTLDAAWRDPEGIVTERRFVSREDMAALRVKPDSLIDLAFGPPLQPGEAGYDPLEPLLG</sequence>
<dbReference type="Proteomes" id="UP000219050">
    <property type="component" value="Chromosome"/>
</dbReference>
<keyword evidence="5" id="KW-1185">Reference proteome</keyword>
<dbReference type="PROSITE" id="PS51462">
    <property type="entry name" value="NUDIX"/>
    <property type="match status" value="1"/>
</dbReference>
<name>A0A291M3F8_9RHOB</name>
<protein>
    <submittedName>
        <fullName evidence="4">NUDIX hydrolase</fullName>
    </submittedName>
</protein>
<comment type="cofactor">
    <cofactor evidence="1">
        <name>Mg(2+)</name>
        <dbReference type="ChEBI" id="CHEBI:18420"/>
    </cofactor>
</comment>
<dbReference type="AlphaFoldDB" id="A0A291M3F8"/>
<proteinExistence type="predicted"/>
<dbReference type="GO" id="GO:0016787">
    <property type="term" value="F:hydrolase activity"/>
    <property type="evidence" value="ECO:0007669"/>
    <property type="project" value="UniProtKB-KW"/>
</dbReference>
<evidence type="ECO:0000259" key="3">
    <source>
        <dbReference type="PROSITE" id="PS51462"/>
    </source>
</evidence>
<reference evidence="4 5" key="1">
    <citation type="submission" date="2017-05" db="EMBL/GenBank/DDBJ databases">
        <title>Comparative genomic and metabolic analysis of manganese-oxidizing mechanisms in Celeribater manganoxidans DY25T: its adaption to the environment of polymetallic nodule.</title>
        <authorList>
            <person name="Wang X."/>
        </authorList>
    </citation>
    <scope>NUCLEOTIDE SEQUENCE [LARGE SCALE GENOMIC DNA]</scope>
    <source>
        <strain evidence="4 5">DY25</strain>
    </source>
</reference>
<feature type="domain" description="Nudix hydrolase" evidence="3">
    <location>
        <begin position="10"/>
        <end position="141"/>
    </location>
</feature>
<dbReference type="InterPro" id="IPR015797">
    <property type="entry name" value="NUDIX_hydrolase-like_dom_sf"/>
</dbReference>
<dbReference type="RefSeq" id="WP_097374232.1">
    <property type="nucleotide sequence ID" value="NZ_CP021404.1"/>
</dbReference>
<dbReference type="EMBL" id="CP021404">
    <property type="protein sequence ID" value="ATI43444.1"/>
    <property type="molecule type" value="Genomic_DNA"/>
</dbReference>
<accession>A0A291M3F8</accession>